<dbReference type="InterPro" id="IPR001128">
    <property type="entry name" value="Cyt_P450"/>
</dbReference>
<evidence type="ECO:0000313" key="4">
    <source>
        <dbReference type="Proteomes" id="UP001276659"/>
    </source>
</evidence>
<feature type="transmembrane region" description="Helical" evidence="2">
    <location>
        <begin position="6"/>
        <end position="24"/>
    </location>
</feature>
<dbReference type="PANTHER" id="PTHR24305:SF227">
    <property type="entry name" value="P450, PUTATIVE (EUROFUNG)-RELATED"/>
    <property type="match status" value="1"/>
</dbReference>
<dbReference type="PRINTS" id="PR00385">
    <property type="entry name" value="P450"/>
</dbReference>
<proteinExistence type="predicted"/>
<keyword evidence="4" id="KW-1185">Reference proteome</keyword>
<evidence type="ECO:0000256" key="2">
    <source>
        <dbReference type="SAM" id="Phobius"/>
    </source>
</evidence>
<dbReference type="PANTHER" id="PTHR24305">
    <property type="entry name" value="CYTOCHROME P450"/>
    <property type="match status" value="1"/>
</dbReference>
<keyword evidence="1" id="KW-0479">Metal-binding</keyword>
<dbReference type="GO" id="GO:0004497">
    <property type="term" value="F:monooxygenase activity"/>
    <property type="evidence" value="ECO:0007669"/>
    <property type="project" value="InterPro"/>
</dbReference>
<accession>A0AAD9ZBK4</accession>
<sequence length="576" mass="64613">MDFPWSTAVLGSIAGSFVLVRLTPQYTPGASYIGTFWVLLLLQVLAAVIWQAVLWPRLFSPLRHLPTPDGGSFFHGHFKTISKEPTGHPHRRWFEEVPNKGLIYYKSLLNQERLTLTSHEALREVLMTKCYDFEKPSLTRNGLGRILGVGLLLAEGDEHKRQRHALIGAFDYRHIIDLHPTFWDISRKLVDALMTVTAKKGKESEQSLSDAPVVEISGWASRATLDIIGDAGMGQDFNAIEDPNTPLNVTYRKVFQIPSAQQQILGLMSFFLPQWFVRSLPLTHNADIAKASAGIKKVCHELIHRKQEKLDLVKREEEGQEKTGSKNFRDKDILTVALGSGEFSEDDLVNQMMTFLAAGHETTASSMSWAFYLLCQHREMQTRLREEVRTHLPSIDDASTKLTASALDQCHFLKAFCNEVLRVYPVVPVTLREAAHDTTILDQFVPKGTKVVISPWAINTATSMWGPGADKFDPDRWMAAGQSKTGGANSAYAYMTFLQGHRACIGMKFAMAEFACLVAAVVGRFEFEFEDPEYPSKMIIKGGVTSRPKDGVHMRMRPLEGWSTFRLSRDRIGAGI</sequence>
<keyword evidence="2" id="KW-0472">Membrane</keyword>
<name>A0AAD9ZBK4_9LECA</name>
<comment type="cofactor">
    <cofactor evidence="1">
        <name>heme</name>
        <dbReference type="ChEBI" id="CHEBI:30413"/>
    </cofactor>
</comment>
<organism evidence="3 4">
    <name type="scientific">Lepraria neglecta</name>
    <dbReference type="NCBI Taxonomy" id="209136"/>
    <lineage>
        <taxon>Eukaryota</taxon>
        <taxon>Fungi</taxon>
        <taxon>Dikarya</taxon>
        <taxon>Ascomycota</taxon>
        <taxon>Pezizomycotina</taxon>
        <taxon>Lecanoromycetes</taxon>
        <taxon>OSLEUM clade</taxon>
        <taxon>Lecanoromycetidae</taxon>
        <taxon>Lecanorales</taxon>
        <taxon>Lecanorineae</taxon>
        <taxon>Stereocaulaceae</taxon>
        <taxon>Lepraria</taxon>
    </lineage>
</organism>
<keyword evidence="2" id="KW-0812">Transmembrane</keyword>
<dbReference type="GO" id="GO:0016705">
    <property type="term" value="F:oxidoreductase activity, acting on paired donors, with incorporation or reduction of molecular oxygen"/>
    <property type="evidence" value="ECO:0007669"/>
    <property type="project" value="InterPro"/>
</dbReference>
<keyword evidence="2" id="KW-1133">Transmembrane helix</keyword>
<gene>
    <name evidence="3" type="ORF">OEA41_002426</name>
</gene>
<dbReference type="GO" id="GO:0020037">
    <property type="term" value="F:heme binding"/>
    <property type="evidence" value="ECO:0007669"/>
    <property type="project" value="InterPro"/>
</dbReference>
<dbReference type="PRINTS" id="PR00463">
    <property type="entry name" value="EP450I"/>
</dbReference>
<protein>
    <recommendedName>
        <fullName evidence="5">Cytochrome P450</fullName>
    </recommendedName>
</protein>
<dbReference type="InterPro" id="IPR050121">
    <property type="entry name" value="Cytochrome_P450_monoxygenase"/>
</dbReference>
<dbReference type="InterPro" id="IPR036396">
    <property type="entry name" value="Cyt_P450_sf"/>
</dbReference>
<evidence type="ECO:0000313" key="3">
    <source>
        <dbReference type="EMBL" id="KAK3175180.1"/>
    </source>
</evidence>
<dbReference type="Gene3D" id="1.10.630.10">
    <property type="entry name" value="Cytochrome P450"/>
    <property type="match status" value="1"/>
</dbReference>
<dbReference type="Proteomes" id="UP001276659">
    <property type="component" value="Unassembled WGS sequence"/>
</dbReference>
<evidence type="ECO:0008006" key="5">
    <source>
        <dbReference type="Google" id="ProtNLM"/>
    </source>
</evidence>
<comment type="caution">
    <text evidence="3">The sequence shown here is derived from an EMBL/GenBank/DDBJ whole genome shotgun (WGS) entry which is preliminary data.</text>
</comment>
<dbReference type="EMBL" id="JASNWA010000006">
    <property type="protein sequence ID" value="KAK3175180.1"/>
    <property type="molecule type" value="Genomic_DNA"/>
</dbReference>
<feature type="transmembrane region" description="Helical" evidence="2">
    <location>
        <begin position="36"/>
        <end position="55"/>
    </location>
</feature>
<keyword evidence="1" id="KW-0349">Heme</keyword>
<dbReference type="SUPFAM" id="SSF48264">
    <property type="entry name" value="Cytochrome P450"/>
    <property type="match status" value="1"/>
</dbReference>
<dbReference type="AlphaFoldDB" id="A0AAD9ZBK4"/>
<dbReference type="GO" id="GO:0005506">
    <property type="term" value="F:iron ion binding"/>
    <property type="evidence" value="ECO:0007669"/>
    <property type="project" value="InterPro"/>
</dbReference>
<dbReference type="InterPro" id="IPR002401">
    <property type="entry name" value="Cyt_P450_E_grp-I"/>
</dbReference>
<feature type="binding site" description="axial binding residue" evidence="1">
    <location>
        <position position="504"/>
    </location>
    <ligand>
        <name>heme</name>
        <dbReference type="ChEBI" id="CHEBI:30413"/>
    </ligand>
    <ligandPart>
        <name>Fe</name>
        <dbReference type="ChEBI" id="CHEBI:18248"/>
    </ligandPart>
</feature>
<dbReference type="FunFam" id="1.10.630.10:FF:000051">
    <property type="entry name" value="Cytochrome P450 monooxygenase (Fum15)"/>
    <property type="match status" value="1"/>
</dbReference>
<dbReference type="Pfam" id="PF00067">
    <property type="entry name" value="p450"/>
    <property type="match status" value="1"/>
</dbReference>
<keyword evidence="1" id="KW-0408">Iron</keyword>
<reference evidence="3" key="1">
    <citation type="submission" date="2022-11" db="EMBL/GenBank/DDBJ databases">
        <title>Chromosomal genome sequence assembly and mating type (MAT) locus characterization of the leprose asexual lichenized fungus Lepraria neglecta (Nyl.) Erichsen.</title>
        <authorList>
            <person name="Allen J.L."/>
            <person name="Pfeffer B."/>
        </authorList>
    </citation>
    <scope>NUCLEOTIDE SEQUENCE</scope>
    <source>
        <strain evidence="3">Allen 5258</strain>
    </source>
</reference>
<dbReference type="CDD" id="cd11069">
    <property type="entry name" value="CYP_FUM15-like"/>
    <property type="match status" value="1"/>
</dbReference>
<evidence type="ECO:0000256" key="1">
    <source>
        <dbReference type="PIRSR" id="PIRSR602401-1"/>
    </source>
</evidence>